<reference evidence="2 3" key="1">
    <citation type="submission" date="2024-03" db="EMBL/GenBank/DDBJ databases">
        <authorList>
            <person name="Gkanogiannis A."/>
            <person name="Becerra Lopez-Lavalle L."/>
        </authorList>
    </citation>
    <scope>NUCLEOTIDE SEQUENCE [LARGE SCALE GENOMIC DNA]</scope>
</reference>
<evidence type="ECO:0000256" key="1">
    <source>
        <dbReference type="SAM" id="MobiDB-lite"/>
    </source>
</evidence>
<feature type="compositionally biased region" description="Basic and acidic residues" evidence="1">
    <location>
        <begin position="125"/>
        <end position="136"/>
    </location>
</feature>
<dbReference type="EMBL" id="OZ021743">
    <property type="protein sequence ID" value="CAK9329403.1"/>
    <property type="molecule type" value="Genomic_DNA"/>
</dbReference>
<protein>
    <submittedName>
        <fullName evidence="2">Uncharacterized protein</fullName>
    </submittedName>
</protein>
<evidence type="ECO:0000313" key="2">
    <source>
        <dbReference type="EMBL" id="CAK9329403.1"/>
    </source>
</evidence>
<organism evidence="2 3">
    <name type="scientific">Citrullus colocynthis</name>
    <name type="common">colocynth</name>
    <dbReference type="NCBI Taxonomy" id="252529"/>
    <lineage>
        <taxon>Eukaryota</taxon>
        <taxon>Viridiplantae</taxon>
        <taxon>Streptophyta</taxon>
        <taxon>Embryophyta</taxon>
        <taxon>Tracheophyta</taxon>
        <taxon>Spermatophyta</taxon>
        <taxon>Magnoliopsida</taxon>
        <taxon>eudicotyledons</taxon>
        <taxon>Gunneridae</taxon>
        <taxon>Pentapetalae</taxon>
        <taxon>rosids</taxon>
        <taxon>fabids</taxon>
        <taxon>Cucurbitales</taxon>
        <taxon>Cucurbitaceae</taxon>
        <taxon>Benincaseae</taxon>
        <taxon>Citrullus</taxon>
    </lineage>
</organism>
<feature type="region of interest" description="Disordered" evidence="1">
    <location>
        <begin position="81"/>
        <end position="136"/>
    </location>
</feature>
<proteinExistence type="predicted"/>
<keyword evidence="3" id="KW-1185">Reference proteome</keyword>
<dbReference type="Proteomes" id="UP001642487">
    <property type="component" value="Chromosome 9"/>
</dbReference>
<name>A0ABP0Z9E7_9ROSI</name>
<gene>
    <name evidence="2" type="ORF">CITCOLO1_LOCUS21851</name>
</gene>
<sequence length="136" mass="15341">MSGNVLCPKIPDSENVNQPIQVVPKSIKKTHEDNFEVVAESIDFDDVSKEDVSKEDSSGSKLLENEFDLFDNPDEFESEILNTKGKKKISETNSCPPKIVDDEKSNSNDDWEEKDVGLFDNENDSISKEDWPSDNL</sequence>
<evidence type="ECO:0000313" key="3">
    <source>
        <dbReference type="Proteomes" id="UP001642487"/>
    </source>
</evidence>
<accession>A0ABP0Z9E7</accession>